<proteinExistence type="predicted"/>
<accession>A0A8H5FEF0</accession>
<dbReference type="InterPro" id="IPR036537">
    <property type="entry name" value="Adaptor_Cbl_N_dom_sf"/>
</dbReference>
<feature type="region of interest" description="Disordered" evidence="1">
    <location>
        <begin position="170"/>
        <end position="190"/>
    </location>
</feature>
<feature type="compositionally biased region" description="Polar residues" evidence="1">
    <location>
        <begin position="170"/>
        <end position="183"/>
    </location>
</feature>
<dbReference type="OrthoDB" id="431454at2759"/>
<dbReference type="Proteomes" id="UP000559256">
    <property type="component" value="Unassembled WGS sequence"/>
</dbReference>
<dbReference type="InterPro" id="IPR059179">
    <property type="entry name" value="MLKL-like_MCAfunc"/>
</dbReference>
<reference evidence="2 3" key="1">
    <citation type="journal article" date="2020" name="ISME J.">
        <title>Uncovering the hidden diversity of litter-decomposition mechanisms in mushroom-forming fungi.</title>
        <authorList>
            <person name="Floudas D."/>
            <person name="Bentzer J."/>
            <person name="Ahren D."/>
            <person name="Johansson T."/>
            <person name="Persson P."/>
            <person name="Tunlid A."/>
        </authorList>
    </citation>
    <scope>NUCLEOTIDE SEQUENCE [LARGE SCALE GENOMIC DNA]</scope>
    <source>
        <strain evidence="2 3">CBS 291.85</strain>
    </source>
</reference>
<gene>
    <name evidence="2" type="ORF">D9758_018747</name>
</gene>
<dbReference type="CDD" id="cd21037">
    <property type="entry name" value="MLKL_NTD"/>
    <property type="match status" value="1"/>
</dbReference>
<dbReference type="Gene3D" id="1.20.930.20">
    <property type="entry name" value="Adaptor protein Cbl, N-terminal domain"/>
    <property type="match status" value="1"/>
</dbReference>
<protein>
    <submittedName>
        <fullName evidence="2">Uncharacterized protein</fullName>
    </submittedName>
</protein>
<dbReference type="EMBL" id="JAACJM010000287">
    <property type="protein sequence ID" value="KAF5333776.1"/>
    <property type="molecule type" value="Genomic_DNA"/>
</dbReference>
<dbReference type="GO" id="GO:0007166">
    <property type="term" value="P:cell surface receptor signaling pathway"/>
    <property type="evidence" value="ECO:0007669"/>
    <property type="project" value="InterPro"/>
</dbReference>
<evidence type="ECO:0000256" key="1">
    <source>
        <dbReference type="SAM" id="MobiDB-lite"/>
    </source>
</evidence>
<organism evidence="2 3">
    <name type="scientific">Tetrapyrgos nigripes</name>
    <dbReference type="NCBI Taxonomy" id="182062"/>
    <lineage>
        <taxon>Eukaryota</taxon>
        <taxon>Fungi</taxon>
        <taxon>Dikarya</taxon>
        <taxon>Basidiomycota</taxon>
        <taxon>Agaricomycotina</taxon>
        <taxon>Agaricomycetes</taxon>
        <taxon>Agaricomycetidae</taxon>
        <taxon>Agaricales</taxon>
        <taxon>Marasmiineae</taxon>
        <taxon>Marasmiaceae</taxon>
        <taxon>Tetrapyrgos</taxon>
    </lineage>
</organism>
<name>A0A8H5FEF0_9AGAR</name>
<sequence>MPSHGSKTSNFVTLLNTLKDVGDIAASLPYIQAVAGILSTLISIHQEFDQCREEWKTAMHCIKAISTAVDEFLAQQSCNEEQPLPVHVRKAFDGVVDSIHATCLSLEKYQSLGHMQRFWKRRELQGEAKNCVEVISKAETRLHTALLGPMAVQIDQIHRIVQLQHASDLSITSERTESSNQLAALSEDSEEKSLSRADHLYIGDKVELEAGAGGDEERDGIGGDGGGIAINNSISKVGFYGNSHILAGSGGKGINTGEGGHGGAVAADNSHSVQRYHGMITAGMGGDADHGSGGAGGHVGVENTGTTQDFYGVMKAGSGGIAMGLGTGGAGGGIGAQNQNTRQYFGGKLTSGHGGNSLGKSGRGGKGGSIGSGNL</sequence>
<dbReference type="AlphaFoldDB" id="A0A8H5FEF0"/>
<comment type="caution">
    <text evidence="2">The sequence shown here is derived from an EMBL/GenBank/DDBJ whole genome shotgun (WGS) entry which is preliminary data.</text>
</comment>
<evidence type="ECO:0000313" key="3">
    <source>
        <dbReference type="Proteomes" id="UP000559256"/>
    </source>
</evidence>
<feature type="compositionally biased region" description="Gly residues" evidence="1">
    <location>
        <begin position="352"/>
        <end position="375"/>
    </location>
</feature>
<evidence type="ECO:0000313" key="2">
    <source>
        <dbReference type="EMBL" id="KAF5333776.1"/>
    </source>
</evidence>
<keyword evidence="3" id="KW-1185">Reference proteome</keyword>
<feature type="region of interest" description="Disordered" evidence="1">
    <location>
        <begin position="347"/>
        <end position="375"/>
    </location>
</feature>